<dbReference type="RefSeq" id="WP_353685488.1">
    <property type="nucleotide sequence ID" value="NZ_CP144374.1"/>
</dbReference>
<accession>A0AAU8H2G9</accession>
<comment type="similarity">
    <text evidence="1">Belongs to the 4-hydroxybenzoyl-CoA thioesterase family.</text>
</comment>
<dbReference type="InterPro" id="IPR050563">
    <property type="entry name" value="4-hydroxybenzoyl-CoA_TE"/>
</dbReference>
<dbReference type="EC" id="3.1.2.-" evidence="3"/>
<dbReference type="SUPFAM" id="SSF54637">
    <property type="entry name" value="Thioesterase/thiol ester dehydrase-isomerase"/>
    <property type="match status" value="1"/>
</dbReference>
<evidence type="ECO:0000256" key="1">
    <source>
        <dbReference type="ARBA" id="ARBA00005953"/>
    </source>
</evidence>
<reference evidence="3" key="1">
    <citation type="submission" date="2024-01" db="EMBL/GenBank/DDBJ databases">
        <title>The first autotrophic representatives of the genus Thermodesulfovibrio.</title>
        <authorList>
            <person name="Maltseva A.I."/>
            <person name="Elcheninov A.G."/>
            <person name="Kublanov I.V."/>
            <person name="Lebedinsky A.V."/>
            <person name="Frolov E.N."/>
        </authorList>
    </citation>
    <scope>NUCLEOTIDE SEQUENCE</scope>
    <source>
        <strain evidence="3">3462-1</strain>
    </source>
</reference>
<proteinExistence type="inferred from homology"/>
<dbReference type="AlphaFoldDB" id="A0AAU8H2G9"/>
<dbReference type="NCBIfam" id="TIGR00051">
    <property type="entry name" value="YbgC/FadM family acyl-CoA thioesterase"/>
    <property type="match status" value="1"/>
</dbReference>
<dbReference type="CDD" id="cd00586">
    <property type="entry name" value="4HBT"/>
    <property type="match status" value="1"/>
</dbReference>
<evidence type="ECO:0000313" key="3">
    <source>
        <dbReference type="EMBL" id="XCH47827.1"/>
    </source>
</evidence>
<name>A0AAU8H2G9_9BACT</name>
<organism evidence="3">
    <name type="scientific">Thermodesulfovibrio obliviosus</name>
    <dbReference type="NCBI Taxonomy" id="3118332"/>
    <lineage>
        <taxon>Bacteria</taxon>
        <taxon>Pseudomonadati</taxon>
        <taxon>Nitrospirota</taxon>
        <taxon>Thermodesulfovibrionia</taxon>
        <taxon>Thermodesulfovibrionales</taxon>
        <taxon>Thermodesulfovibrionaceae</taxon>
        <taxon>Thermodesulfovibrio</taxon>
    </lineage>
</organism>
<dbReference type="PIRSF" id="PIRSF003230">
    <property type="entry name" value="YbgC"/>
    <property type="match status" value="1"/>
</dbReference>
<dbReference type="KEGG" id="tob:V4D31_05600"/>
<protein>
    <submittedName>
        <fullName evidence="3">Thioesterase family protein</fullName>
        <ecNumber evidence="3">3.1.2.-</ecNumber>
    </submittedName>
</protein>
<keyword evidence="2 3" id="KW-0378">Hydrolase</keyword>
<dbReference type="Pfam" id="PF13279">
    <property type="entry name" value="4HBT_2"/>
    <property type="match status" value="1"/>
</dbReference>
<dbReference type="PANTHER" id="PTHR31793:SF27">
    <property type="entry name" value="NOVEL THIOESTERASE SUPERFAMILY DOMAIN AND SAPOSIN A-TYPE DOMAIN CONTAINING PROTEIN (0610012H03RIK)"/>
    <property type="match status" value="1"/>
</dbReference>
<sequence length="135" mass="16043">MHSKIFVDVPVRVKYADTDNFGIVYYGNYAIFFEKARTEYLRKRGFTYKELENKGYHLPVVEFHVKYYKPARYDDLLFIKTSIKSLKSRGIVFHYEVLKEGEKIAEGFTYHICVNNENKPVTLPHSFVKILKNFE</sequence>
<evidence type="ECO:0000256" key="2">
    <source>
        <dbReference type="ARBA" id="ARBA00022801"/>
    </source>
</evidence>
<dbReference type="PANTHER" id="PTHR31793">
    <property type="entry name" value="4-HYDROXYBENZOYL-COA THIOESTERASE FAMILY MEMBER"/>
    <property type="match status" value="1"/>
</dbReference>
<dbReference type="GO" id="GO:0047617">
    <property type="term" value="F:fatty acyl-CoA hydrolase activity"/>
    <property type="evidence" value="ECO:0007669"/>
    <property type="project" value="TreeGrafter"/>
</dbReference>
<dbReference type="InterPro" id="IPR006684">
    <property type="entry name" value="YbgC/YbaW"/>
</dbReference>
<dbReference type="Gene3D" id="3.10.129.10">
    <property type="entry name" value="Hotdog Thioesterase"/>
    <property type="match status" value="1"/>
</dbReference>
<dbReference type="EMBL" id="CP144374">
    <property type="protein sequence ID" value="XCH47827.1"/>
    <property type="molecule type" value="Genomic_DNA"/>
</dbReference>
<dbReference type="InterPro" id="IPR029069">
    <property type="entry name" value="HotDog_dom_sf"/>
</dbReference>
<gene>
    <name evidence="3" type="ORF">V4D31_05600</name>
</gene>